<evidence type="ECO:0000256" key="1">
    <source>
        <dbReference type="SAM" id="MobiDB-lite"/>
    </source>
</evidence>
<dbReference type="EMBL" id="JH712309">
    <property type="protein sequence ID" value="EFO23792.1"/>
    <property type="molecule type" value="Genomic_DNA"/>
</dbReference>
<organism evidence="2">
    <name type="scientific">Loa loa</name>
    <name type="common">Eye worm</name>
    <name type="synonym">Filaria loa</name>
    <dbReference type="NCBI Taxonomy" id="7209"/>
    <lineage>
        <taxon>Eukaryota</taxon>
        <taxon>Metazoa</taxon>
        <taxon>Ecdysozoa</taxon>
        <taxon>Nematoda</taxon>
        <taxon>Chromadorea</taxon>
        <taxon>Rhabditida</taxon>
        <taxon>Spirurina</taxon>
        <taxon>Spiruromorpha</taxon>
        <taxon>Filarioidea</taxon>
        <taxon>Onchocercidae</taxon>
        <taxon>Loa</taxon>
    </lineage>
</organism>
<sequence length="103" mass="11555">MTRQISHNFHLNSSLLNQQNYGRLGLIIWTSSYKIQKARAPTAPLPQLLIPTSAVSQSDNSLSSLRHSRRQHSQTLNHNNGSTAERRQYDSSIARATTPFGIL</sequence>
<proteinExistence type="predicted"/>
<name>A0A1S0U1V3_LOALO</name>
<dbReference type="GeneID" id="9942098"/>
<protein>
    <submittedName>
        <fullName evidence="2">Uncharacterized protein</fullName>
    </submittedName>
</protein>
<accession>A0A1S0U1V3</accession>
<dbReference type="AlphaFoldDB" id="A0A1S0U1V3"/>
<dbReference type="RefSeq" id="XP_003140281.1">
    <property type="nucleotide sequence ID" value="XM_003140233.1"/>
</dbReference>
<reference evidence="2" key="1">
    <citation type="submission" date="2012-04" db="EMBL/GenBank/DDBJ databases">
        <title>The Genome Sequence of Loa loa.</title>
        <authorList>
            <consortium name="The Broad Institute Genome Sequencing Platform"/>
            <consortium name="Broad Institute Genome Sequencing Center for Infectious Disease"/>
            <person name="Nutman T.B."/>
            <person name="Fink D.L."/>
            <person name="Russ C."/>
            <person name="Young S."/>
            <person name="Zeng Q."/>
            <person name="Gargeya S."/>
            <person name="Alvarado L."/>
            <person name="Berlin A."/>
            <person name="Chapman S.B."/>
            <person name="Chen Z."/>
            <person name="Freedman E."/>
            <person name="Gellesch M."/>
            <person name="Goldberg J."/>
            <person name="Griggs A."/>
            <person name="Gujja S."/>
            <person name="Heilman E.R."/>
            <person name="Heiman D."/>
            <person name="Howarth C."/>
            <person name="Mehta T."/>
            <person name="Neiman D."/>
            <person name="Pearson M."/>
            <person name="Roberts A."/>
            <person name="Saif S."/>
            <person name="Shea T."/>
            <person name="Shenoy N."/>
            <person name="Sisk P."/>
            <person name="Stolte C."/>
            <person name="Sykes S."/>
            <person name="White J."/>
            <person name="Yandava C."/>
            <person name="Haas B."/>
            <person name="Henn M.R."/>
            <person name="Nusbaum C."/>
            <person name="Birren B."/>
        </authorList>
    </citation>
    <scope>NUCLEOTIDE SEQUENCE [LARGE SCALE GENOMIC DNA]</scope>
</reference>
<dbReference type="CTD" id="9942098"/>
<gene>
    <name evidence="2" type="ORF">LOAG_04696</name>
</gene>
<evidence type="ECO:0000313" key="2">
    <source>
        <dbReference type="EMBL" id="EFO23792.1"/>
    </source>
</evidence>
<feature type="region of interest" description="Disordered" evidence="1">
    <location>
        <begin position="59"/>
        <end position="103"/>
    </location>
</feature>
<dbReference type="InParanoid" id="A0A1S0U1V3"/>
<dbReference type="KEGG" id="loa:LOAG_04696"/>